<dbReference type="AlphaFoldDB" id="A0AAD9AUS5"/>
<dbReference type="InterPro" id="IPR002182">
    <property type="entry name" value="NB-ARC"/>
</dbReference>
<dbReference type="Pfam" id="PF13374">
    <property type="entry name" value="TPR_10"/>
    <property type="match status" value="1"/>
</dbReference>
<dbReference type="InterPro" id="IPR053137">
    <property type="entry name" value="NLR-like"/>
</dbReference>
<dbReference type="Pfam" id="PF17107">
    <property type="entry name" value="SesA"/>
    <property type="match status" value="1"/>
</dbReference>
<name>A0AAD9AUS5_9PEZI</name>
<dbReference type="SUPFAM" id="SSF48452">
    <property type="entry name" value="TPR-like"/>
    <property type="match status" value="2"/>
</dbReference>
<dbReference type="PANTHER" id="PTHR46082:SF6">
    <property type="entry name" value="AAA+ ATPASE DOMAIN-CONTAINING PROTEIN-RELATED"/>
    <property type="match status" value="1"/>
</dbReference>
<keyword evidence="4" id="KW-1185">Reference proteome</keyword>
<dbReference type="EMBL" id="JAQOWY010000061">
    <property type="protein sequence ID" value="KAK1853105.1"/>
    <property type="molecule type" value="Genomic_DNA"/>
</dbReference>
<dbReference type="SUPFAM" id="SSF52540">
    <property type="entry name" value="P-loop containing nucleoside triphosphate hydrolases"/>
    <property type="match status" value="1"/>
</dbReference>
<organism evidence="3 4">
    <name type="scientific">Colletotrichum chrysophilum</name>
    <dbReference type="NCBI Taxonomy" id="1836956"/>
    <lineage>
        <taxon>Eukaryota</taxon>
        <taxon>Fungi</taxon>
        <taxon>Dikarya</taxon>
        <taxon>Ascomycota</taxon>
        <taxon>Pezizomycotina</taxon>
        <taxon>Sordariomycetes</taxon>
        <taxon>Hypocreomycetidae</taxon>
        <taxon>Glomerellales</taxon>
        <taxon>Glomerellaceae</taxon>
        <taxon>Colletotrichum</taxon>
        <taxon>Colletotrichum gloeosporioides species complex</taxon>
    </lineage>
</organism>
<sequence>MDVVGLVAAIAHFVEIGIKVADRLAGFDAAVEDIPENLKRIATVLPLINNDLEKLKRKVQAEKVSENVQIALKPVVIGCSTVIKKLHLILENVLPAEGTSKWSRRIAALKSLASDKKIDDAASTLKEYMHALIFHQVTHIATALKPEKTHAHPFWIVPFDKNINFVGRHEILKTLGETLSIKRDSQPKVALYGLGGIGKSQVALEHCYRTRKRDESVSVFWVNAATAARFEESFTRIARECDLINYRDAGSDAVALVKGWLEIRHSGPWLMVIDNVDNADGFFQERMRCGMTPSEYIPHCSRGSLLFTTRSRYIAVDVAIPSKPINVREMSKSEGIQLVKLRLQREEADMDIIELLESLEYIPLAINQAVAFMVKRQKTIQEYLERYRRNEVAKAMLLSHEFSDHARPGNSMESVAKTWMISFESIETIDQRASELLFLISFFQNQGIPAQLLQSREEDYFDFEDSAALLEAYLFINANENGSTFSTHRLVQVATKLWLRKMMPSHVDKWALSALNSVNSMFPRPTSYSEANYFNQCAGLLPHAESVLQHSFTLEDQDIGRTKAILLNSTGRYLHWMGSYEEARTRFQQSREMNLKHLGATHVNTLESTGHLGWSLAVYHEDESAIPILEQLVKDRTELLGENDRQTIDALSDLAVAVALTDDKERSEKMQREALSRSTQFLGSQSLPTMDCMAHLASVLSDQGKNIEAESLYRKVFEVKRDILGPAHPDVLVHESNLALHLAYQYETSEEAFRMFRHNLQLKRGILGFDHRETIVTSWNLAVTLENNGQNAEALQVGEKVLSEMDNSPRTKSDSGEYLGSIRRLTERLRAAEIIK</sequence>
<protein>
    <submittedName>
        <fullName evidence="3">TPR domain protein (Kinesin light chain)</fullName>
    </submittedName>
</protein>
<dbReference type="Gene3D" id="1.25.40.10">
    <property type="entry name" value="Tetratricopeptide repeat domain"/>
    <property type="match status" value="2"/>
</dbReference>
<dbReference type="Pfam" id="PF00931">
    <property type="entry name" value="NB-ARC"/>
    <property type="match status" value="1"/>
</dbReference>
<proteinExistence type="predicted"/>
<accession>A0AAD9AUS5</accession>
<evidence type="ECO:0000313" key="4">
    <source>
        <dbReference type="Proteomes" id="UP001243330"/>
    </source>
</evidence>
<evidence type="ECO:0000259" key="2">
    <source>
        <dbReference type="Pfam" id="PF17107"/>
    </source>
</evidence>
<reference evidence="3" key="1">
    <citation type="submission" date="2023-01" db="EMBL/GenBank/DDBJ databases">
        <title>Colletotrichum chrysophilum M932 genome sequence.</title>
        <authorList>
            <person name="Baroncelli R."/>
        </authorList>
    </citation>
    <scope>NUCLEOTIDE SEQUENCE</scope>
    <source>
        <strain evidence="3">M932</strain>
    </source>
</reference>
<dbReference type="Proteomes" id="UP001243330">
    <property type="component" value="Unassembled WGS sequence"/>
</dbReference>
<evidence type="ECO:0000313" key="3">
    <source>
        <dbReference type="EMBL" id="KAK1853105.1"/>
    </source>
</evidence>
<dbReference type="InterPro" id="IPR011990">
    <property type="entry name" value="TPR-like_helical_dom_sf"/>
</dbReference>
<evidence type="ECO:0000259" key="1">
    <source>
        <dbReference type="Pfam" id="PF00931"/>
    </source>
</evidence>
<dbReference type="PANTHER" id="PTHR46082">
    <property type="entry name" value="ATP/GTP-BINDING PROTEIN-RELATED"/>
    <property type="match status" value="1"/>
</dbReference>
<dbReference type="InterPro" id="IPR027417">
    <property type="entry name" value="P-loop_NTPase"/>
</dbReference>
<dbReference type="Gene3D" id="3.40.50.300">
    <property type="entry name" value="P-loop containing nucleotide triphosphate hydrolases"/>
    <property type="match status" value="1"/>
</dbReference>
<comment type="caution">
    <text evidence="3">The sequence shown here is derived from an EMBL/GenBank/DDBJ whole genome shotgun (WGS) entry which is preliminary data.</text>
</comment>
<feature type="domain" description="NACHT-NTPase and P-loop NTPases N-terminal" evidence="2">
    <location>
        <begin position="8"/>
        <end position="132"/>
    </location>
</feature>
<gene>
    <name evidence="3" type="ORF">CCHR01_04243</name>
</gene>
<dbReference type="InterPro" id="IPR031352">
    <property type="entry name" value="SesA"/>
</dbReference>
<dbReference type="GO" id="GO:0043531">
    <property type="term" value="F:ADP binding"/>
    <property type="evidence" value="ECO:0007669"/>
    <property type="project" value="InterPro"/>
</dbReference>
<feature type="domain" description="NB-ARC" evidence="1">
    <location>
        <begin position="172"/>
        <end position="342"/>
    </location>
</feature>